<comment type="caution">
    <text evidence="5">The sequence shown here is derived from an EMBL/GenBank/DDBJ whole genome shotgun (WGS) entry which is preliminary data.</text>
</comment>
<dbReference type="GO" id="GO:0000976">
    <property type="term" value="F:transcription cis-regulatory region binding"/>
    <property type="evidence" value="ECO:0007669"/>
    <property type="project" value="TreeGrafter"/>
</dbReference>
<keyword evidence="6" id="KW-1185">Reference proteome</keyword>
<dbReference type="CDD" id="cd00067">
    <property type="entry name" value="GAL4"/>
    <property type="match status" value="1"/>
</dbReference>
<feature type="region of interest" description="Disordered" evidence="3">
    <location>
        <begin position="638"/>
        <end position="663"/>
    </location>
</feature>
<dbReference type="AlphaFoldDB" id="A0A395SF75"/>
<dbReference type="PROSITE" id="PS50048">
    <property type="entry name" value="ZN2_CY6_FUNGAL_2"/>
    <property type="match status" value="1"/>
</dbReference>
<evidence type="ECO:0000313" key="5">
    <source>
        <dbReference type="EMBL" id="RGP70885.1"/>
    </source>
</evidence>
<proteinExistence type="predicted"/>
<dbReference type="SMART" id="SM00066">
    <property type="entry name" value="GAL4"/>
    <property type="match status" value="1"/>
</dbReference>
<dbReference type="InterPro" id="IPR021858">
    <property type="entry name" value="Fun_TF"/>
</dbReference>
<reference evidence="5 6" key="1">
    <citation type="journal article" date="2018" name="PLoS Pathog.">
        <title>Evolution of structural diversity of trichothecenes, a family of toxins produced by plant pathogenic and entomopathogenic fungi.</title>
        <authorList>
            <person name="Proctor R.H."/>
            <person name="McCormick S.P."/>
            <person name="Kim H.S."/>
            <person name="Cardoza R.E."/>
            <person name="Stanley A.M."/>
            <person name="Lindo L."/>
            <person name="Kelly A."/>
            <person name="Brown D.W."/>
            <person name="Lee T."/>
            <person name="Vaughan M.M."/>
            <person name="Alexander N.J."/>
            <person name="Busman M."/>
            <person name="Gutierrez S."/>
        </authorList>
    </citation>
    <scope>NUCLEOTIDE SEQUENCE [LARGE SCALE GENOMIC DNA]</scope>
    <source>
        <strain evidence="5 6">NRRL 20695</strain>
    </source>
</reference>
<evidence type="ECO:0000313" key="6">
    <source>
        <dbReference type="Proteomes" id="UP000266234"/>
    </source>
</evidence>
<accession>A0A395SF75</accession>
<dbReference type="GO" id="GO:0000981">
    <property type="term" value="F:DNA-binding transcription factor activity, RNA polymerase II-specific"/>
    <property type="evidence" value="ECO:0007669"/>
    <property type="project" value="InterPro"/>
</dbReference>
<comment type="subcellular location">
    <subcellularLocation>
        <location evidence="1">Nucleus</location>
    </subcellularLocation>
</comment>
<feature type="region of interest" description="Disordered" evidence="3">
    <location>
        <begin position="103"/>
        <end position="149"/>
    </location>
</feature>
<dbReference type="Proteomes" id="UP000266234">
    <property type="component" value="Unassembled WGS sequence"/>
</dbReference>
<evidence type="ECO:0000259" key="4">
    <source>
        <dbReference type="PROSITE" id="PS50048"/>
    </source>
</evidence>
<dbReference type="OrthoDB" id="415590at2759"/>
<gene>
    <name evidence="5" type="ORF">FLONG3_7341</name>
</gene>
<dbReference type="GO" id="GO:0008270">
    <property type="term" value="F:zinc ion binding"/>
    <property type="evidence" value="ECO:0007669"/>
    <property type="project" value="InterPro"/>
</dbReference>
<organism evidence="5 6">
    <name type="scientific">Fusarium longipes</name>
    <dbReference type="NCBI Taxonomy" id="694270"/>
    <lineage>
        <taxon>Eukaryota</taxon>
        <taxon>Fungi</taxon>
        <taxon>Dikarya</taxon>
        <taxon>Ascomycota</taxon>
        <taxon>Pezizomycotina</taxon>
        <taxon>Sordariomycetes</taxon>
        <taxon>Hypocreomycetidae</taxon>
        <taxon>Hypocreales</taxon>
        <taxon>Nectriaceae</taxon>
        <taxon>Fusarium</taxon>
    </lineage>
</organism>
<feature type="compositionally biased region" description="Low complexity" evidence="3">
    <location>
        <begin position="639"/>
        <end position="655"/>
    </location>
</feature>
<evidence type="ECO:0000256" key="3">
    <source>
        <dbReference type="SAM" id="MobiDB-lite"/>
    </source>
</evidence>
<evidence type="ECO:0000256" key="2">
    <source>
        <dbReference type="ARBA" id="ARBA00023242"/>
    </source>
</evidence>
<dbReference type="PANTHER" id="PTHR37534:SF4">
    <property type="entry name" value="ZN(II)2CYS6 TRANSCRIPTION FACTOR (EUROFUNG)"/>
    <property type="match status" value="1"/>
</dbReference>
<dbReference type="InterPro" id="IPR036864">
    <property type="entry name" value="Zn2-C6_fun-type_DNA-bd_sf"/>
</dbReference>
<dbReference type="STRING" id="694270.A0A395SF75"/>
<dbReference type="Gene3D" id="4.10.240.10">
    <property type="entry name" value="Zn(2)-C6 fungal-type DNA-binding domain"/>
    <property type="match status" value="1"/>
</dbReference>
<feature type="compositionally biased region" description="Polar residues" evidence="3">
    <location>
        <begin position="1"/>
        <end position="12"/>
    </location>
</feature>
<feature type="region of interest" description="Disordered" evidence="3">
    <location>
        <begin position="1"/>
        <end position="23"/>
    </location>
</feature>
<dbReference type="PROSITE" id="PS00463">
    <property type="entry name" value="ZN2_CY6_FUNGAL_1"/>
    <property type="match status" value="1"/>
</dbReference>
<feature type="compositionally biased region" description="Polar residues" evidence="3">
    <location>
        <begin position="114"/>
        <end position="128"/>
    </location>
</feature>
<dbReference type="Pfam" id="PF11951">
    <property type="entry name" value="Fungal_trans_2"/>
    <property type="match status" value="1"/>
</dbReference>
<dbReference type="PANTHER" id="PTHR37534">
    <property type="entry name" value="TRANSCRIPTIONAL ACTIVATOR PROTEIN UGA3"/>
    <property type="match status" value="1"/>
</dbReference>
<keyword evidence="2" id="KW-0539">Nucleus</keyword>
<dbReference type="InterPro" id="IPR001138">
    <property type="entry name" value="Zn2Cys6_DnaBD"/>
</dbReference>
<evidence type="ECO:0000256" key="1">
    <source>
        <dbReference type="ARBA" id="ARBA00004123"/>
    </source>
</evidence>
<feature type="domain" description="Zn(2)-C6 fungal-type" evidence="4">
    <location>
        <begin position="24"/>
        <end position="54"/>
    </location>
</feature>
<dbReference type="SUPFAM" id="SSF57701">
    <property type="entry name" value="Zn2/Cys6 DNA-binding domain"/>
    <property type="match status" value="1"/>
</dbReference>
<dbReference type="GO" id="GO:0005634">
    <property type="term" value="C:nucleus"/>
    <property type="evidence" value="ECO:0007669"/>
    <property type="project" value="UniProtKB-SubCell"/>
</dbReference>
<dbReference type="EMBL" id="PXOG01000167">
    <property type="protein sequence ID" value="RGP70885.1"/>
    <property type="molecule type" value="Genomic_DNA"/>
</dbReference>
<sequence>MEPPSASQSRTQAEPAKHKRTRSGCLNCRRKKRKCDEGRPSCGTCCRRNEPCEWGLKIAFRAEHARCLNARHPSMRKMARRRPPKEFEILDVTDEVIRDYNGETDEGEEEHSHITSSHARSSNDSPSSLVIHERPPDTPGGYVPVQRPPVINISSPASQRRTENAVADLLYFSQNGQSHQSVEIDPAIQVSMDTVPIEIITEYPYIDQLQAFTPEGASEDGIFLPGSAYHELHSTLRNHLIQETRSIAPTRSATPHIEVEAESESATLDEAEVTLPINDFQPSQTPLLSQQEECTLWKNYFDEIAPWLDKFDRDRHFQQIIPTMIKDNDHLRYSMLALSARQLELKHTLSTSRSLALYQEAIHLLLPHLPTRGTAVIATCVILCVLEMLSCSPKAWQRHLDGCASLMEAVGINGLVGGTEQALFWCFARMDICGGLISSVKTLIPISHWASKTSSIENDVDLFKNSTNFEDWANYAVYLTAQVLDLLAPSPSEPTRNEVKFRTRWLKLWKYICEWYQERPAPLYPIMTIPSSETSPFPTILYSNPAAMSGNQMHHTASILMLQNQPSMVRLGPSAKPRSILWHARQVCGIKSKVTMTEVKSIHDIIRQHPRERLLVQPLEWVQLHLELLKCSFIDESPEGSSEAPESSVSEVSGSKKTVDRDARTAERLATSEMKNAAIKKLIAEDGGPLKFQRPFGYFCFGKKHEYRLHGAVFSMRTSGNLAPVFAFLQKGMIRIQREGVFQPPRPRRPNPPAELLRKMRLKQLEPKDQWRDPYILAVLIGLAQSQAEDKSSPQTRFRQNHVFKVTCSSLTCAVYVDESNSEFMYFYNAQISFAFLSKFEYPHTLHKPEGAMSSELPIQMKKLFFKPFATLKSRLLAEIEACYKDEN</sequence>
<protein>
    <recommendedName>
        <fullName evidence="4">Zn(2)-C6 fungal-type domain-containing protein</fullName>
    </recommendedName>
</protein>
<dbReference type="Pfam" id="PF00172">
    <property type="entry name" value="Zn_clus"/>
    <property type="match status" value="1"/>
</dbReference>
<dbReference type="GO" id="GO:0045944">
    <property type="term" value="P:positive regulation of transcription by RNA polymerase II"/>
    <property type="evidence" value="ECO:0007669"/>
    <property type="project" value="TreeGrafter"/>
</dbReference>
<dbReference type="CDD" id="cd12148">
    <property type="entry name" value="fungal_TF_MHR"/>
    <property type="match status" value="1"/>
</dbReference>
<name>A0A395SF75_9HYPO</name>